<evidence type="ECO:0000313" key="3">
    <source>
        <dbReference type="Proteomes" id="UP000308197"/>
    </source>
</evidence>
<keyword evidence="3" id="KW-1185">Reference proteome</keyword>
<dbReference type="AlphaFoldDB" id="A0A5C3NS09"/>
<proteinExistence type="predicted"/>
<dbReference type="Proteomes" id="UP000308197">
    <property type="component" value="Unassembled WGS sequence"/>
</dbReference>
<accession>A0A5C3NS09</accession>
<gene>
    <name evidence="2" type="ORF">K466DRAFT_24436</name>
</gene>
<feature type="region of interest" description="Disordered" evidence="1">
    <location>
        <begin position="95"/>
        <end position="115"/>
    </location>
</feature>
<dbReference type="EMBL" id="ML212065">
    <property type="protein sequence ID" value="TFK79347.1"/>
    <property type="molecule type" value="Genomic_DNA"/>
</dbReference>
<organism evidence="2 3">
    <name type="scientific">Polyporus arcularius HHB13444</name>
    <dbReference type="NCBI Taxonomy" id="1314778"/>
    <lineage>
        <taxon>Eukaryota</taxon>
        <taxon>Fungi</taxon>
        <taxon>Dikarya</taxon>
        <taxon>Basidiomycota</taxon>
        <taxon>Agaricomycotina</taxon>
        <taxon>Agaricomycetes</taxon>
        <taxon>Polyporales</taxon>
        <taxon>Polyporaceae</taxon>
        <taxon>Polyporus</taxon>
    </lineage>
</organism>
<reference evidence="2 3" key="1">
    <citation type="journal article" date="2019" name="Nat. Ecol. Evol.">
        <title>Megaphylogeny resolves global patterns of mushroom evolution.</title>
        <authorList>
            <person name="Varga T."/>
            <person name="Krizsan K."/>
            <person name="Foldi C."/>
            <person name="Dima B."/>
            <person name="Sanchez-Garcia M."/>
            <person name="Sanchez-Ramirez S."/>
            <person name="Szollosi G.J."/>
            <person name="Szarkandi J.G."/>
            <person name="Papp V."/>
            <person name="Albert L."/>
            <person name="Andreopoulos W."/>
            <person name="Angelini C."/>
            <person name="Antonin V."/>
            <person name="Barry K.W."/>
            <person name="Bougher N.L."/>
            <person name="Buchanan P."/>
            <person name="Buyck B."/>
            <person name="Bense V."/>
            <person name="Catcheside P."/>
            <person name="Chovatia M."/>
            <person name="Cooper J."/>
            <person name="Damon W."/>
            <person name="Desjardin D."/>
            <person name="Finy P."/>
            <person name="Geml J."/>
            <person name="Haridas S."/>
            <person name="Hughes K."/>
            <person name="Justo A."/>
            <person name="Karasinski D."/>
            <person name="Kautmanova I."/>
            <person name="Kiss B."/>
            <person name="Kocsube S."/>
            <person name="Kotiranta H."/>
            <person name="LaButti K.M."/>
            <person name="Lechner B.E."/>
            <person name="Liimatainen K."/>
            <person name="Lipzen A."/>
            <person name="Lukacs Z."/>
            <person name="Mihaltcheva S."/>
            <person name="Morgado L.N."/>
            <person name="Niskanen T."/>
            <person name="Noordeloos M.E."/>
            <person name="Ohm R.A."/>
            <person name="Ortiz-Santana B."/>
            <person name="Ovrebo C."/>
            <person name="Racz N."/>
            <person name="Riley R."/>
            <person name="Savchenko A."/>
            <person name="Shiryaev A."/>
            <person name="Soop K."/>
            <person name="Spirin V."/>
            <person name="Szebenyi C."/>
            <person name="Tomsovsky M."/>
            <person name="Tulloss R.E."/>
            <person name="Uehling J."/>
            <person name="Grigoriev I.V."/>
            <person name="Vagvolgyi C."/>
            <person name="Papp T."/>
            <person name="Martin F.M."/>
            <person name="Miettinen O."/>
            <person name="Hibbett D.S."/>
            <person name="Nagy L.G."/>
        </authorList>
    </citation>
    <scope>NUCLEOTIDE SEQUENCE [LARGE SCALE GENOMIC DNA]</scope>
    <source>
        <strain evidence="2 3">HHB13444</strain>
    </source>
</reference>
<dbReference type="InParanoid" id="A0A5C3NS09"/>
<evidence type="ECO:0000256" key="1">
    <source>
        <dbReference type="SAM" id="MobiDB-lite"/>
    </source>
</evidence>
<protein>
    <submittedName>
        <fullName evidence="2">Uncharacterized protein</fullName>
    </submittedName>
</protein>
<sequence length="170" mass="17994">MEGSCGISGGKQFACVGIQRLATFVHTAQPLGTLRCVDATGLHMSVAPLLLESLAGPCGRWSTAVCVTGSEHVPEEHAAKLRDRVSSQALAHGTRPASRCLRSTPPGEYQRSPVPGLVATTGIRGTCKSGGGHLNWKPVKVSRPARVLTGSRATCTRVWKTVRSVLNSRR</sequence>
<name>A0A5C3NS09_9APHY</name>
<evidence type="ECO:0000313" key="2">
    <source>
        <dbReference type="EMBL" id="TFK79347.1"/>
    </source>
</evidence>